<dbReference type="Pfam" id="PF07883">
    <property type="entry name" value="Cupin_2"/>
    <property type="match status" value="1"/>
</dbReference>
<sequence>MSKIQMGDWSTSPRETIRPGVERILLGSDTDLLNCSVVCLQNGHRVYPHSHPSEQISLILEGECDFYVDGKPYRMKAGNWIFVPSGLEHYIHVFDSPVPCVKVDMISPPEHICSPVYQGFPRLEEPKAAPEKKKSGAAKQEAEK</sequence>
<dbReference type="PANTHER" id="PTHR37694">
    <property type="entry name" value="SLR8022 PROTEIN"/>
    <property type="match status" value="1"/>
</dbReference>
<dbReference type="InterPro" id="IPR014710">
    <property type="entry name" value="RmlC-like_jellyroll"/>
</dbReference>
<dbReference type="AlphaFoldDB" id="A0A1W2A0Y3"/>
<dbReference type="InterPro" id="IPR013096">
    <property type="entry name" value="Cupin_2"/>
</dbReference>
<dbReference type="SUPFAM" id="SSF51182">
    <property type="entry name" value="RmlC-like cupins"/>
    <property type="match status" value="1"/>
</dbReference>
<reference evidence="3 4" key="1">
    <citation type="submission" date="2017-04" db="EMBL/GenBank/DDBJ databases">
        <authorList>
            <person name="Afonso C.L."/>
            <person name="Miller P.J."/>
            <person name="Scott M.A."/>
            <person name="Spackman E."/>
            <person name="Goraichik I."/>
            <person name="Dimitrov K.M."/>
            <person name="Suarez D.L."/>
            <person name="Swayne D.E."/>
        </authorList>
    </citation>
    <scope>NUCLEOTIDE SEQUENCE [LARGE SCALE GENOMIC DNA]</scope>
    <source>
        <strain evidence="3 4">DSM 12816</strain>
    </source>
</reference>
<dbReference type="Proteomes" id="UP000192790">
    <property type="component" value="Unassembled WGS sequence"/>
</dbReference>
<accession>A0A1W2A0Y3</accession>
<gene>
    <name evidence="3" type="ORF">SAMN02745168_1384</name>
</gene>
<evidence type="ECO:0000313" key="4">
    <source>
        <dbReference type="Proteomes" id="UP000192790"/>
    </source>
</evidence>
<name>A0A1W2A0Y3_9FIRM</name>
<dbReference type="PANTHER" id="PTHR37694:SF1">
    <property type="entry name" value="SLR8022 PROTEIN"/>
    <property type="match status" value="1"/>
</dbReference>
<dbReference type="Gene3D" id="2.60.120.10">
    <property type="entry name" value="Jelly Rolls"/>
    <property type="match status" value="1"/>
</dbReference>
<organism evidence="3 4">
    <name type="scientific">Papillibacter cinnamivorans DSM 12816</name>
    <dbReference type="NCBI Taxonomy" id="1122930"/>
    <lineage>
        <taxon>Bacteria</taxon>
        <taxon>Bacillati</taxon>
        <taxon>Bacillota</taxon>
        <taxon>Clostridia</taxon>
        <taxon>Eubacteriales</taxon>
        <taxon>Oscillospiraceae</taxon>
        <taxon>Papillibacter</taxon>
    </lineage>
</organism>
<evidence type="ECO:0000259" key="2">
    <source>
        <dbReference type="Pfam" id="PF07883"/>
    </source>
</evidence>
<protein>
    <submittedName>
        <fullName evidence="3">Cupin domain-containing protein</fullName>
    </submittedName>
</protein>
<evidence type="ECO:0000313" key="3">
    <source>
        <dbReference type="EMBL" id="SMC54345.1"/>
    </source>
</evidence>
<dbReference type="OrthoDB" id="9793184at2"/>
<dbReference type="STRING" id="1122930.SAMN02745168_1384"/>
<dbReference type="EMBL" id="FWXW01000003">
    <property type="protein sequence ID" value="SMC54345.1"/>
    <property type="molecule type" value="Genomic_DNA"/>
</dbReference>
<dbReference type="InterPro" id="IPR011051">
    <property type="entry name" value="RmlC_Cupin_sf"/>
</dbReference>
<feature type="domain" description="Cupin type-2" evidence="2">
    <location>
        <begin position="37"/>
        <end position="93"/>
    </location>
</feature>
<evidence type="ECO:0000256" key="1">
    <source>
        <dbReference type="SAM" id="MobiDB-lite"/>
    </source>
</evidence>
<keyword evidence="4" id="KW-1185">Reference proteome</keyword>
<proteinExistence type="predicted"/>
<feature type="region of interest" description="Disordered" evidence="1">
    <location>
        <begin position="124"/>
        <end position="144"/>
    </location>
</feature>
<dbReference type="RefSeq" id="WP_084234003.1">
    <property type="nucleotide sequence ID" value="NZ_FWXW01000003.1"/>
</dbReference>